<comment type="caution">
    <text evidence="2">The sequence shown here is derived from an EMBL/GenBank/DDBJ whole genome shotgun (WGS) entry which is preliminary data.</text>
</comment>
<keyword evidence="3" id="KW-1185">Reference proteome</keyword>
<gene>
    <name evidence="2" type="ORF">ALO_18557</name>
</gene>
<keyword evidence="1" id="KW-0812">Transmembrane</keyword>
<dbReference type="AlphaFoldDB" id="F7NNM0"/>
<sequence>MFEFLWWAFITAIGIGIGVYLIGLQGALFMALVGALGGGFMWFDKQNRP</sequence>
<keyword evidence="1" id="KW-1133">Transmembrane helix</keyword>
<evidence type="ECO:0000313" key="2">
    <source>
        <dbReference type="EMBL" id="EGO62363.1"/>
    </source>
</evidence>
<evidence type="ECO:0000313" key="3">
    <source>
        <dbReference type="Proteomes" id="UP000003240"/>
    </source>
</evidence>
<dbReference type="Proteomes" id="UP000003240">
    <property type="component" value="Unassembled WGS sequence"/>
</dbReference>
<keyword evidence="1" id="KW-0472">Membrane</keyword>
<name>F7NNM0_9FIRM</name>
<feature type="transmembrane region" description="Helical" evidence="1">
    <location>
        <begin position="6"/>
        <end position="39"/>
    </location>
</feature>
<accession>F7NNM0</accession>
<proteinExistence type="predicted"/>
<protein>
    <submittedName>
        <fullName evidence="2">Uncharacterized protein</fullName>
    </submittedName>
</protein>
<organism evidence="2 3">
    <name type="scientific">Acetonema longum DSM 6540</name>
    <dbReference type="NCBI Taxonomy" id="1009370"/>
    <lineage>
        <taxon>Bacteria</taxon>
        <taxon>Bacillati</taxon>
        <taxon>Bacillota</taxon>
        <taxon>Negativicutes</taxon>
        <taxon>Acetonemataceae</taxon>
        <taxon>Acetonema</taxon>
    </lineage>
</organism>
<evidence type="ECO:0000256" key="1">
    <source>
        <dbReference type="SAM" id="Phobius"/>
    </source>
</evidence>
<dbReference type="RefSeq" id="WP_004098799.1">
    <property type="nucleotide sequence ID" value="NZ_AFGF01000228.1"/>
</dbReference>
<dbReference type="EMBL" id="AFGF01000228">
    <property type="protein sequence ID" value="EGO62363.1"/>
    <property type="molecule type" value="Genomic_DNA"/>
</dbReference>
<reference evidence="2 3" key="1">
    <citation type="journal article" date="2011" name="EMBO J.">
        <title>Structural diversity of bacterial flagellar motors.</title>
        <authorList>
            <person name="Chen S."/>
            <person name="Beeby M."/>
            <person name="Murphy G.E."/>
            <person name="Leadbetter J.R."/>
            <person name="Hendrixson D.R."/>
            <person name="Briegel A."/>
            <person name="Li Z."/>
            <person name="Shi J."/>
            <person name="Tocheva E.I."/>
            <person name="Muller A."/>
            <person name="Dobro M.J."/>
            <person name="Jensen G.J."/>
        </authorList>
    </citation>
    <scope>NUCLEOTIDE SEQUENCE [LARGE SCALE GENOMIC DNA]</scope>
    <source>
        <strain evidence="2 3">DSM 6540</strain>
    </source>
</reference>